<dbReference type="PATRIC" id="fig|1710894.3.peg.811"/>
<dbReference type="GO" id="GO:0008170">
    <property type="term" value="F:N-methyltransferase activity"/>
    <property type="evidence" value="ECO:0007669"/>
    <property type="project" value="InterPro"/>
</dbReference>
<proteinExistence type="inferred from homology"/>
<dbReference type="PROSITE" id="PS00093">
    <property type="entry name" value="N4_MTASE"/>
    <property type="match status" value="1"/>
</dbReference>
<evidence type="ECO:0000256" key="2">
    <source>
        <dbReference type="ARBA" id="ARBA00012185"/>
    </source>
</evidence>
<dbReference type="STRING" id="1803587.GCA_001593825_02822"/>
<evidence type="ECO:0000256" key="5">
    <source>
        <dbReference type="ARBA" id="ARBA00022691"/>
    </source>
</evidence>
<dbReference type="EMBL" id="LJOY01000047">
    <property type="protein sequence ID" value="OBQ24740.1"/>
    <property type="molecule type" value="Genomic_DNA"/>
</dbReference>
<evidence type="ECO:0000256" key="8">
    <source>
        <dbReference type="ARBA" id="ARBA00049120"/>
    </source>
</evidence>
<evidence type="ECO:0000256" key="7">
    <source>
        <dbReference type="ARBA" id="ARBA00023125"/>
    </source>
</evidence>
<evidence type="ECO:0000313" key="11">
    <source>
        <dbReference type="Proteomes" id="UP000092382"/>
    </source>
</evidence>
<comment type="caution">
    <text evidence="10">The sequence shown here is derived from an EMBL/GenBank/DDBJ whole genome shotgun (WGS) entry which is preliminary data.</text>
</comment>
<keyword evidence="5" id="KW-0949">S-adenosyl-L-methionine</keyword>
<dbReference type="InterPro" id="IPR029063">
    <property type="entry name" value="SAM-dependent_MTases_sf"/>
</dbReference>
<dbReference type="GO" id="GO:0003677">
    <property type="term" value="F:DNA binding"/>
    <property type="evidence" value="ECO:0007669"/>
    <property type="project" value="UniProtKB-KW"/>
</dbReference>
<dbReference type="SUPFAM" id="SSF53335">
    <property type="entry name" value="S-adenosyl-L-methionine-dependent methyltransferases"/>
    <property type="match status" value="3"/>
</dbReference>
<gene>
    <name evidence="10" type="ORF">AN481_13765</name>
</gene>
<dbReference type="InterPro" id="IPR002941">
    <property type="entry name" value="DNA_methylase_N4/N6"/>
</dbReference>
<name>A0A1B7VV18_APHFL</name>
<keyword evidence="7" id="KW-0238">DNA-binding</keyword>
<evidence type="ECO:0000259" key="9">
    <source>
        <dbReference type="Pfam" id="PF01555"/>
    </source>
</evidence>
<evidence type="ECO:0000256" key="3">
    <source>
        <dbReference type="ARBA" id="ARBA00022603"/>
    </source>
</evidence>
<dbReference type="InterPro" id="IPR017985">
    <property type="entry name" value="MeTrfase_CN4_CS"/>
</dbReference>
<dbReference type="Pfam" id="PF01555">
    <property type="entry name" value="N6_N4_Mtase"/>
    <property type="match status" value="1"/>
</dbReference>
<dbReference type="AlphaFoldDB" id="A0A1B7VV18"/>
<dbReference type="GO" id="GO:0009307">
    <property type="term" value="P:DNA restriction-modification system"/>
    <property type="evidence" value="ECO:0007669"/>
    <property type="project" value="UniProtKB-KW"/>
</dbReference>
<comment type="similarity">
    <text evidence="1">Belongs to the N(4)/N(6)-methyltransferase family. N(4) subfamily.</text>
</comment>
<organism evidence="10 11">
    <name type="scientific">Aphanizomenon flos-aquae LD13</name>
    <dbReference type="NCBI Taxonomy" id="1710894"/>
    <lineage>
        <taxon>Bacteria</taxon>
        <taxon>Bacillati</taxon>
        <taxon>Cyanobacteriota</taxon>
        <taxon>Cyanophyceae</taxon>
        <taxon>Nostocales</taxon>
        <taxon>Aphanizomenonaceae</taxon>
        <taxon>Aphanizomenon</taxon>
    </lineage>
</organism>
<dbReference type="Proteomes" id="UP000092382">
    <property type="component" value="Unassembled WGS sequence"/>
</dbReference>
<keyword evidence="4" id="KW-0808">Transferase</keyword>
<dbReference type="Gene3D" id="3.40.50.150">
    <property type="entry name" value="Vaccinia Virus protein VP39"/>
    <property type="match status" value="2"/>
</dbReference>
<dbReference type="GO" id="GO:0015667">
    <property type="term" value="F:site-specific DNA-methyltransferase (cytosine-N4-specific) activity"/>
    <property type="evidence" value="ECO:0007669"/>
    <property type="project" value="UniProtKB-EC"/>
</dbReference>
<evidence type="ECO:0000256" key="6">
    <source>
        <dbReference type="ARBA" id="ARBA00022747"/>
    </source>
</evidence>
<protein>
    <recommendedName>
        <fullName evidence="2">site-specific DNA-methyltransferase (cytosine-N(4)-specific)</fullName>
        <ecNumber evidence="2">2.1.1.113</ecNumber>
    </recommendedName>
</protein>
<evidence type="ECO:0000313" key="10">
    <source>
        <dbReference type="EMBL" id="OBQ24740.1"/>
    </source>
</evidence>
<sequence length="440" mass="51742">MFQQLSLFEDRNTHIANCFYRSIEESGFNYQEIDIGDITFKAGQTESVHRWYRLTPSYSPNLVRFFIDIFKISKDDFVVDPFSGRGTTVIECQKHGIKALGIEINPLLQQVGNKSLLWNIDNTHLINIYLEEIFDTIKKYETFSLENVIEIFNTRVPIIHNVFRWWKIHVLKNLIICREIMNQEKYNPISEYIWLSLNKACLDCANIHRNHPTITFDDNHQREIDVYLEISTNLQNIKEDLIKLNQKQILFSNFNSIIVGNSTNNLQNKIINRSIDFVITSPPYPNRYSYVHQTRPQLHFLELLEDIREATEIDLQAIGGTWGRATSILQKDLIIVPDEIKPYFSYYDELKNQNILMCNYATKYFIDLWKHIKCLKQSVSRNFQGVYVVGNSRLSNVEIFTEVILGQLFQHEGFEVEKIISFRKRGGKKRLYETAVCIKN</sequence>
<feature type="domain" description="DNA methylase N-4/N-6" evidence="9">
    <location>
        <begin position="60"/>
        <end position="106"/>
    </location>
</feature>
<comment type="catalytic activity">
    <reaction evidence="8">
        <text>a 2'-deoxycytidine in DNA + S-adenosyl-L-methionine = an N(4)-methyl-2'-deoxycytidine in DNA + S-adenosyl-L-homocysteine + H(+)</text>
        <dbReference type="Rhea" id="RHEA:16857"/>
        <dbReference type="Rhea" id="RHEA-COMP:11369"/>
        <dbReference type="Rhea" id="RHEA-COMP:13674"/>
        <dbReference type="ChEBI" id="CHEBI:15378"/>
        <dbReference type="ChEBI" id="CHEBI:57856"/>
        <dbReference type="ChEBI" id="CHEBI:59789"/>
        <dbReference type="ChEBI" id="CHEBI:85452"/>
        <dbReference type="ChEBI" id="CHEBI:137933"/>
        <dbReference type="EC" id="2.1.1.113"/>
    </reaction>
</comment>
<dbReference type="EC" id="2.1.1.113" evidence="2"/>
<keyword evidence="6" id="KW-0680">Restriction system</keyword>
<evidence type="ECO:0000256" key="4">
    <source>
        <dbReference type="ARBA" id="ARBA00022679"/>
    </source>
</evidence>
<accession>A0A1B7VV18</accession>
<reference evidence="10 11" key="1">
    <citation type="submission" date="2015-09" db="EMBL/GenBank/DDBJ databases">
        <title>Whole genome shotgun sequence assembly of Aphanizomenon flos-aquae UKL13.</title>
        <authorList>
            <person name="Driscoll C."/>
        </authorList>
    </citation>
    <scope>NUCLEOTIDE SEQUENCE [LARGE SCALE GENOMIC DNA]</scope>
    <source>
        <strain evidence="10">MDT13</strain>
    </source>
</reference>
<keyword evidence="3 10" id="KW-0489">Methyltransferase</keyword>
<dbReference type="GO" id="GO:0032259">
    <property type="term" value="P:methylation"/>
    <property type="evidence" value="ECO:0007669"/>
    <property type="project" value="UniProtKB-KW"/>
</dbReference>
<evidence type="ECO:0000256" key="1">
    <source>
        <dbReference type="ARBA" id="ARBA00010203"/>
    </source>
</evidence>